<sequence length="472" mass="55133">MCGIYLSKDYDEEILNLIHNRGKDSFQCIMYNNLYICSSVLAIRSIVKQPIKTQNFIFLYNGEIYNNKESDTLFISDMICETLQECNVVLNTNGLCCIDNPSYFLQKFYKKINIFQNELALVIVFQNVVLFFKDDVGKKSLGLSKDKFQLSSVKYEIELDNLNLYSYDLQRSEMSSYKKQNFSIRYFIESHKYLKKYFLEDCKISEGLLEEFSQFPMNRSYSGTVDFLDQILKKAFKKRLVPNNLVVFFSGGVDSVLVALYLHLVSDLSQTIYLINTGFEDSHDRKAGLNAYLELKRLYIQRSWQFIRVNINLDDLKSNYINISNLIYPKKRSMDFNIGFILHYTALEARKYSKVCFLGSGADELFGGYSKYKKENCRHRMLLDVVTLSYNNLSRDDRVISNNNLEARLPLLDSDVINYSFNFNDELIKDKFVIRQLLINYGLIKISCAPKKAMQYGTGLNKYENKYFKSLC</sequence>
<keyword evidence="1" id="KW-0028">Amino-acid biosynthesis</keyword>
<dbReference type="AlphaFoldDB" id="A0A0F9WFL0"/>
<dbReference type="VEuPathDB" id="MicrosporidiaDB:G9O61_00g021010"/>
<keyword evidence="6" id="KW-1185">Reference proteome</keyword>
<organism evidence="5 6">
    <name type="scientific">Vairimorpha ceranae</name>
    <dbReference type="NCBI Taxonomy" id="40302"/>
    <lineage>
        <taxon>Eukaryota</taxon>
        <taxon>Fungi</taxon>
        <taxon>Fungi incertae sedis</taxon>
        <taxon>Microsporidia</taxon>
        <taxon>Nosematidae</taxon>
        <taxon>Vairimorpha</taxon>
    </lineage>
</organism>
<evidence type="ECO:0000256" key="2">
    <source>
        <dbReference type="ARBA" id="ARBA00022888"/>
    </source>
</evidence>
<dbReference type="InterPro" id="IPR001962">
    <property type="entry name" value="Asn_synthase"/>
</dbReference>
<dbReference type="Gene3D" id="3.60.20.10">
    <property type="entry name" value="Glutamine Phosphoribosylpyrophosphate, subunit 1, domain 1"/>
    <property type="match status" value="1"/>
</dbReference>
<dbReference type="Pfam" id="PF00733">
    <property type="entry name" value="Asn_synthase"/>
    <property type="match status" value="1"/>
</dbReference>
<evidence type="ECO:0000259" key="4">
    <source>
        <dbReference type="Pfam" id="PF00733"/>
    </source>
</evidence>
<comment type="caution">
    <text evidence="5">The sequence shown here is derived from an EMBL/GenBank/DDBJ whole genome shotgun (WGS) entry which is preliminary data.</text>
</comment>
<dbReference type="GO" id="GO:0004066">
    <property type="term" value="F:asparagine synthase (glutamine-hydrolyzing) activity"/>
    <property type="evidence" value="ECO:0007669"/>
    <property type="project" value="InterPro"/>
</dbReference>
<proteinExistence type="predicted"/>
<dbReference type="PANTHER" id="PTHR45937">
    <property type="entry name" value="ASPARAGINE SYNTHETASE DOMAIN-CONTAINING PROTEIN 1"/>
    <property type="match status" value="1"/>
</dbReference>
<dbReference type="OrthoDB" id="10252281at2759"/>
<keyword evidence="2" id="KW-0061">Asparagine biosynthesis</keyword>
<dbReference type="VEuPathDB" id="MicrosporidiaDB:NCER_100902"/>
<dbReference type="CDD" id="cd01991">
    <property type="entry name" value="Asn_synthase_B_C"/>
    <property type="match status" value="1"/>
</dbReference>
<dbReference type="PANTHER" id="PTHR45937:SF1">
    <property type="entry name" value="ASPARAGINE SYNTHETASE DOMAIN-CONTAINING PROTEIN 1"/>
    <property type="match status" value="1"/>
</dbReference>
<evidence type="ECO:0000256" key="3">
    <source>
        <dbReference type="ARBA" id="ARBA00022962"/>
    </source>
</evidence>
<gene>
    <name evidence="5" type="ORF">AAJ76_1900051237</name>
</gene>
<dbReference type="SUPFAM" id="SSF56235">
    <property type="entry name" value="N-terminal nucleophile aminohydrolases (Ntn hydrolases)"/>
    <property type="match status" value="1"/>
</dbReference>
<protein>
    <submittedName>
        <fullName evidence="5">Asparagine synthetase</fullName>
    </submittedName>
</protein>
<dbReference type="InterPro" id="IPR014729">
    <property type="entry name" value="Rossmann-like_a/b/a_fold"/>
</dbReference>
<evidence type="ECO:0000313" key="5">
    <source>
        <dbReference type="EMBL" id="KKO75515.1"/>
    </source>
</evidence>
<dbReference type="VEuPathDB" id="MicrosporidiaDB:AAJ76_1900051237"/>
<dbReference type="InterPro" id="IPR029055">
    <property type="entry name" value="Ntn_hydrolases_N"/>
</dbReference>
<dbReference type="SUPFAM" id="SSF52402">
    <property type="entry name" value="Adenine nucleotide alpha hydrolases-like"/>
    <property type="match status" value="1"/>
</dbReference>
<keyword evidence="3" id="KW-0315">Glutamine amidotransferase</keyword>
<name>A0A0F9WFL0_9MICR</name>
<evidence type="ECO:0000256" key="1">
    <source>
        <dbReference type="ARBA" id="ARBA00022605"/>
    </source>
</evidence>
<evidence type="ECO:0000313" key="6">
    <source>
        <dbReference type="Proteomes" id="UP000034350"/>
    </source>
</evidence>
<feature type="domain" description="Asparagine synthetase" evidence="4">
    <location>
        <begin position="229"/>
        <end position="382"/>
    </location>
</feature>
<dbReference type="Gene3D" id="3.40.50.620">
    <property type="entry name" value="HUPs"/>
    <property type="match status" value="1"/>
</dbReference>
<dbReference type="EMBL" id="JPQZ01000019">
    <property type="protein sequence ID" value="KKO75515.1"/>
    <property type="molecule type" value="Genomic_DNA"/>
</dbReference>
<dbReference type="GeneID" id="36319282"/>
<accession>A0A0F9WFL0</accession>
<dbReference type="GO" id="GO:0006529">
    <property type="term" value="P:asparagine biosynthetic process"/>
    <property type="evidence" value="ECO:0007669"/>
    <property type="project" value="UniProtKB-KW"/>
</dbReference>
<dbReference type="Proteomes" id="UP000034350">
    <property type="component" value="Unassembled WGS sequence"/>
</dbReference>
<dbReference type="OMA" id="NIGLCHY"/>
<dbReference type="RefSeq" id="XP_024331257.1">
    <property type="nucleotide sequence ID" value="XM_024474365.1"/>
</dbReference>
<reference evidence="5 6" key="1">
    <citation type="journal article" date="2015" name="Environ. Microbiol.">
        <title>Genome analyses suggest the presence of polyploidy and recent human-driven expansions in eight global populations of the honeybee pathogen Nosema ceranae.</title>
        <authorList>
            <person name="Pelin A."/>
            <person name="Selman M."/>
            <person name="Aris-Brosou S."/>
            <person name="Farinelli L."/>
            <person name="Corradi N."/>
        </authorList>
    </citation>
    <scope>NUCLEOTIDE SEQUENCE [LARGE SCALE GENOMIC DNA]</scope>
    <source>
        <strain evidence="5 6">PA08 1199</strain>
    </source>
</reference>
<dbReference type="InterPro" id="IPR051857">
    <property type="entry name" value="Asn_synthetase_domain"/>
</dbReference>